<feature type="compositionally biased region" description="Polar residues" evidence="1">
    <location>
        <begin position="128"/>
        <end position="137"/>
    </location>
</feature>
<dbReference type="PANTHER" id="PTHR36742:SF1">
    <property type="entry name" value="MYOSIN-G HEAVY CHAIN-LIKE PROTEIN"/>
    <property type="match status" value="1"/>
</dbReference>
<dbReference type="GO" id="GO:0009507">
    <property type="term" value="C:chloroplast"/>
    <property type="evidence" value="ECO:0007669"/>
    <property type="project" value="TreeGrafter"/>
</dbReference>
<name>A0A0D2NNG8_9CHLO</name>
<keyword evidence="2" id="KW-0812">Transmembrane</keyword>
<dbReference type="EMBL" id="KK100422">
    <property type="protein sequence ID" value="KIZ06046.1"/>
    <property type="molecule type" value="Genomic_DNA"/>
</dbReference>
<proteinExistence type="predicted"/>
<dbReference type="OrthoDB" id="531455at2759"/>
<reference evidence="3 4" key="1">
    <citation type="journal article" date="2013" name="BMC Genomics">
        <title>Reconstruction of the lipid metabolism for the microalga Monoraphidium neglectum from its genome sequence reveals characteristics suitable for biofuel production.</title>
        <authorList>
            <person name="Bogen C."/>
            <person name="Al-Dilaimi A."/>
            <person name="Albersmeier A."/>
            <person name="Wichmann J."/>
            <person name="Grundmann M."/>
            <person name="Rupp O."/>
            <person name="Lauersen K.J."/>
            <person name="Blifernez-Klassen O."/>
            <person name="Kalinowski J."/>
            <person name="Goesmann A."/>
            <person name="Mussgnug J.H."/>
            <person name="Kruse O."/>
        </authorList>
    </citation>
    <scope>NUCLEOTIDE SEQUENCE [LARGE SCALE GENOMIC DNA]</scope>
    <source>
        <strain evidence="3 4">SAG 48.87</strain>
    </source>
</reference>
<feature type="region of interest" description="Disordered" evidence="1">
    <location>
        <begin position="83"/>
        <end position="146"/>
    </location>
</feature>
<dbReference type="RefSeq" id="XP_013905065.1">
    <property type="nucleotide sequence ID" value="XM_014049611.1"/>
</dbReference>
<dbReference type="AlphaFoldDB" id="A0A0D2NNG8"/>
<evidence type="ECO:0008006" key="5">
    <source>
        <dbReference type="Google" id="ProtNLM"/>
    </source>
</evidence>
<accession>A0A0D2NNG8</accession>
<evidence type="ECO:0000256" key="1">
    <source>
        <dbReference type="SAM" id="MobiDB-lite"/>
    </source>
</evidence>
<keyword evidence="2" id="KW-1133">Transmembrane helix</keyword>
<evidence type="ECO:0000313" key="4">
    <source>
        <dbReference type="Proteomes" id="UP000054498"/>
    </source>
</evidence>
<feature type="compositionally biased region" description="Basic and acidic residues" evidence="1">
    <location>
        <begin position="114"/>
        <end position="123"/>
    </location>
</feature>
<keyword evidence="2" id="KW-0472">Membrane</keyword>
<feature type="compositionally biased region" description="Low complexity" evidence="1">
    <location>
        <begin position="83"/>
        <end position="102"/>
    </location>
</feature>
<feature type="transmembrane region" description="Helical" evidence="2">
    <location>
        <begin position="156"/>
        <end position="176"/>
    </location>
</feature>
<sequence length="194" mass="21229">MGFGQAIITVAVADNSEAEEAGVRPGMRLTAISDPIRAYEVWRLQDRPSLKNIRELMRMRSADTITLEFEKWDGPIPGILDGDSLPATSSSSSNAGSNLTSPLASVDGPPGESIGERLARQYRETAAQGRTPTAVEQRQQKRKERMEVDAARDDRPFLLGVLALFALPPFIILVVAQSTGYLDQLYFNTLTGLH</sequence>
<gene>
    <name evidence="3" type="ORF">MNEG_1911</name>
</gene>
<dbReference type="GeneID" id="25734789"/>
<keyword evidence="4" id="KW-1185">Reference proteome</keyword>
<dbReference type="PANTHER" id="PTHR36742">
    <property type="entry name" value="MYOSIN-G HEAVY CHAIN-LIKE PROTEIN"/>
    <property type="match status" value="1"/>
</dbReference>
<organism evidence="3 4">
    <name type="scientific">Monoraphidium neglectum</name>
    <dbReference type="NCBI Taxonomy" id="145388"/>
    <lineage>
        <taxon>Eukaryota</taxon>
        <taxon>Viridiplantae</taxon>
        <taxon>Chlorophyta</taxon>
        <taxon>core chlorophytes</taxon>
        <taxon>Chlorophyceae</taxon>
        <taxon>CS clade</taxon>
        <taxon>Sphaeropleales</taxon>
        <taxon>Selenastraceae</taxon>
        <taxon>Monoraphidium</taxon>
    </lineage>
</organism>
<evidence type="ECO:0000313" key="3">
    <source>
        <dbReference type="EMBL" id="KIZ06046.1"/>
    </source>
</evidence>
<dbReference type="Proteomes" id="UP000054498">
    <property type="component" value="Unassembled WGS sequence"/>
</dbReference>
<dbReference type="KEGG" id="mng:MNEG_1911"/>
<protein>
    <recommendedName>
        <fullName evidence="5">PDZ domain-containing protein</fullName>
    </recommendedName>
</protein>
<evidence type="ECO:0000256" key="2">
    <source>
        <dbReference type="SAM" id="Phobius"/>
    </source>
</evidence>